<dbReference type="PROSITE" id="PS50937">
    <property type="entry name" value="HTH_MERR_2"/>
    <property type="match status" value="1"/>
</dbReference>
<dbReference type="InterPro" id="IPR047057">
    <property type="entry name" value="MerR_fam"/>
</dbReference>
<dbReference type="SMART" id="SM00422">
    <property type="entry name" value="HTH_MERR"/>
    <property type="match status" value="1"/>
</dbReference>
<dbReference type="Pfam" id="PF13411">
    <property type="entry name" value="MerR_1"/>
    <property type="match status" value="1"/>
</dbReference>
<dbReference type="InterPro" id="IPR009061">
    <property type="entry name" value="DNA-bd_dom_put_sf"/>
</dbReference>
<dbReference type="Proteomes" id="UP000199602">
    <property type="component" value="Unassembled WGS sequence"/>
</dbReference>
<dbReference type="GO" id="GO:0003700">
    <property type="term" value="F:DNA-binding transcription factor activity"/>
    <property type="evidence" value="ECO:0007669"/>
    <property type="project" value="InterPro"/>
</dbReference>
<dbReference type="PANTHER" id="PTHR30204">
    <property type="entry name" value="REDOX-CYCLING DRUG-SENSING TRANSCRIPTIONAL ACTIVATOR SOXR"/>
    <property type="match status" value="1"/>
</dbReference>
<dbReference type="PANTHER" id="PTHR30204:SF15">
    <property type="entry name" value="BLL5018 PROTEIN"/>
    <property type="match status" value="1"/>
</dbReference>
<organism evidence="3 4">
    <name type="scientific">Desulfonauticus submarinus</name>
    <dbReference type="NCBI Taxonomy" id="206665"/>
    <lineage>
        <taxon>Bacteria</taxon>
        <taxon>Pseudomonadati</taxon>
        <taxon>Thermodesulfobacteriota</taxon>
        <taxon>Desulfovibrionia</taxon>
        <taxon>Desulfovibrionales</taxon>
        <taxon>Desulfonauticaceae</taxon>
        <taxon>Desulfonauticus</taxon>
    </lineage>
</organism>
<protein>
    <submittedName>
        <fullName evidence="3">MerR HTH family regulatory protein</fullName>
    </submittedName>
</protein>
<keyword evidence="1" id="KW-0238">DNA-binding</keyword>
<name>A0A1H0BJ90_9BACT</name>
<sequence length="100" mass="12267">MKKTRYYKIGEAAKRLGLEPYILRFWEKEFDLLKPVRSSSGQRLYTQEHLRLLERIKFLLYEEKLTIQGAKLRLKEEARWLEVFMEVKKELQEMLFILKD</sequence>
<reference evidence="3 4" key="1">
    <citation type="submission" date="2016-10" db="EMBL/GenBank/DDBJ databases">
        <authorList>
            <person name="de Groot N.N."/>
        </authorList>
    </citation>
    <scope>NUCLEOTIDE SEQUENCE [LARGE SCALE GENOMIC DNA]</scope>
    <source>
        <strain evidence="3 4">DSM 15269</strain>
    </source>
</reference>
<dbReference type="STRING" id="206665.SAMN04488516_102192"/>
<gene>
    <name evidence="3" type="ORF">SAMN04488516_102192</name>
</gene>
<dbReference type="GO" id="GO:0003677">
    <property type="term" value="F:DNA binding"/>
    <property type="evidence" value="ECO:0007669"/>
    <property type="project" value="UniProtKB-KW"/>
</dbReference>
<dbReference type="EMBL" id="FNIN01000002">
    <property type="protein sequence ID" value="SDN45724.1"/>
    <property type="molecule type" value="Genomic_DNA"/>
</dbReference>
<dbReference type="InterPro" id="IPR000551">
    <property type="entry name" value="MerR-type_HTH_dom"/>
</dbReference>
<feature type="domain" description="HTH merR-type" evidence="2">
    <location>
        <begin position="6"/>
        <end position="76"/>
    </location>
</feature>
<accession>A0A1H0BJ90</accession>
<keyword evidence="4" id="KW-1185">Reference proteome</keyword>
<dbReference type="OrthoDB" id="9810140at2"/>
<dbReference type="RefSeq" id="WP_092063389.1">
    <property type="nucleotide sequence ID" value="NZ_FNIN01000002.1"/>
</dbReference>
<evidence type="ECO:0000313" key="3">
    <source>
        <dbReference type="EMBL" id="SDN45724.1"/>
    </source>
</evidence>
<evidence type="ECO:0000259" key="2">
    <source>
        <dbReference type="PROSITE" id="PS50937"/>
    </source>
</evidence>
<dbReference type="AlphaFoldDB" id="A0A1H0BJ90"/>
<dbReference type="SUPFAM" id="SSF46955">
    <property type="entry name" value="Putative DNA-binding domain"/>
    <property type="match status" value="1"/>
</dbReference>
<dbReference type="Gene3D" id="1.10.1660.10">
    <property type="match status" value="1"/>
</dbReference>
<proteinExistence type="predicted"/>
<evidence type="ECO:0000313" key="4">
    <source>
        <dbReference type="Proteomes" id="UP000199602"/>
    </source>
</evidence>
<evidence type="ECO:0000256" key="1">
    <source>
        <dbReference type="ARBA" id="ARBA00023125"/>
    </source>
</evidence>